<dbReference type="PANTHER" id="PTHR19367:SF18">
    <property type="entry name" value="T CELL RECEPTOR ALPHA VARIABLE 16"/>
    <property type="match status" value="1"/>
</dbReference>
<dbReference type="GO" id="GO:0002250">
    <property type="term" value="P:adaptive immune response"/>
    <property type="evidence" value="ECO:0007669"/>
    <property type="project" value="UniProtKB-KW"/>
</dbReference>
<proteinExistence type="predicted"/>
<dbReference type="InterPro" id="IPR013106">
    <property type="entry name" value="Ig_V-set"/>
</dbReference>
<sequence>AQRVTQPEKTLSVFEGDPVQLKCNYSYSGSPDLFWYVHYPKQRLQLLLRHISRESVKGFTADLNKGETSFHLEKQFAQEEDSAMYYCALSGTVAGFARKQNTNPLVTGDTSL</sequence>
<feature type="domain" description="Ig-like" evidence="7">
    <location>
        <begin position="2"/>
        <end position="103"/>
    </location>
</feature>
<evidence type="ECO:0000256" key="3">
    <source>
        <dbReference type="ARBA" id="ARBA00023130"/>
    </source>
</evidence>
<name>A0A2K5BYW2_AOTNA</name>
<evidence type="ECO:0000256" key="5">
    <source>
        <dbReference type="ARBA" id="ARBA00023319"/>
    </source>
</evidence>
<dbReference type="InterPro" id="IPR051287">
    <property type="entry name" value="TCR_variable_region"/>
</dbReference>
<dbReference type="SUPFAM" id="SSF48726">
    <property type="entry name" value="Immunoglobulin"/>
    <property type="match status" value="1"/>
</dbReference>
<dbReference type="GO" id="GO:0042101">
    <property type="term" value="C:T cell receptor complex"/>
    <property type="evidence" value="ECO:0007669"/>
    <property type="project" value="UniProtKB-KW"/>
</dbReference>
<keyword evidence="3" id="KW-1064">Adaptive immunity</keyword>
<dbReference type="InterPro" id="IPR036179">
    <property type="entry name" value="Ig-like_dom_sf"/>
</dbReference>
<evidence type="ECO:0000256" key="1">
    <source>
        <dbReference type="ARBA" id="ARBA00022729"/>
    </source>
</evidence>
<dbReference type="PROSITE" id="PS50835">
    <property type="entry name" value="IG_LIKE"/>
    <property type="match status" value="1"/>
</dbReference>
<dbReference type="InterPro" id="IPR007110">
    <property type="entry name" value="Ig-like_dom"/>
</dbReference>
<dbReference type="AlphaFoldDB" id="A0A2K5BYW2"/>
<keyword evidence="6" id="KW-1279">T cell receptor</keyword>
<keyword evidence="4" id="KW-0675">Receptor</keyword>
<dbReference type="Gene3D" id="2.60.40.10">
    <property type="entry name" value="Immunoglobulins"/>
    <property type="match status" value="1"/>
</dbReference>
<keyword evidence="1" id="KW-0732">Signal</keyword>
<protein>
    <submittedName>
        <fullName evidence="8">T cell receptor alpha variable 16</fullName>
    </submittedName>
</protein>
<keyword evidence="2" id="KW-0391">Immunity</keyword>
<keyword evidence="5" id="KW-0393">Immunoglobulin domain</keyword>
<dbReference type="OMA" id="FHLKKLF"/>
<reference evidence="8" key="1">
    <citation type="submission" date="2025-08" db="UniProtKB">
        <authorList>
            <consortium name="Ensembl"/>
        </authorList>
    </citation>
    <scope>IDENTIFICATION</scope>
</reference>
<dbReference type="GeneTree" id="ENSGT00940000153073"/>
<dbReference type="InterPro" id="IPR003599">
    <property type="entry name" value="Ig_sub"/>
</dbReference>
<dbReference type="Pfam" id="PF07686">
    <property type="entry name" value="V-set"/>
    <property type="match status" value="1"/>
</dbReference>
<dbReference type="PANTHER" id="PTHR19367">
    <property type="entry name" value="T-CELL RECEPTOR ALPHA CHAIN V REGION"/>
    <property type="match status" value="1"/>
</dbReference>
<dbReference type="InterPro" id="IPR013783">
    <property type="entry name" value="Ig-like_fold"/>
</dbReference>
<evidence type="ECO:0000256" key="2">
    <source>
        <dbReference type="ARBA" id="ARBA00022859"/>
    </source>
</evidence>
<evidence type="ECO:0000256" key="6">
    <source>
        <dbReference type="ARBA" id="ARBA00043266"/>
    </source>
</evidence>
<dbReference type="SMART" id="SM00409">
    <property type="entry name" value="IG"/>
    <property type="match status" value="1"/>
</dbReference>
<evidence type="ECO:0000259" key="7">
    <source>
        <dbReference type="PROSITE" id="PS50835"/>
    </source>
</evidence>
<evidence type="ECO:0000313" key="8">
    <source>
        <dbReference type="Ensembl" id="ENSANAP00000001632.1"/>
    </source>
</evidence>
<evidence type="ECO:0000256" key="4">
    <source>
        <dbReference type="ARBA" id="ARBA00023170"/>
    </source>
</evidence>
<dbReference type="Proteomes" id="UP000233020">
    <property type="component" value="Unplaced"/>
</dbReference>
<dbReference type="SMART" id="SM00406">
    <property type="entry name" value="IGv"/>
    <property type="match status" value="1"/>
</dbReference>
<gene>
    <name evidence="8" type="primary">TRAV16</name>
</gene>
<organism evidence="8 9">
    <name type="scientific">Aotus nancymaae</name>
    <name type="common">Ma's night monkey</name>
    <dbReference type="NCBI Taxonomy" id="37293"/>
    <lineage>
        <taxon>Eukaryota</taxon>
        <taxon>Metazoa</taxon>
        <taxon>Chordata</taxon>
        <taxon>Craniata</taxon>
        <taxon>Vertebrata</taxon>
        <taxon>Euteleostomi</taxon>
        <taxon>Mammalia</taxon>
        <taxon>Eutheria</taxon>
        <taxon>Euarchontoglires</taxon>
        <taxon>Primates</taxon>
        <taxon>Haplorrhini</taxon>
        <taxon>Platyrrhini</taxon>
        <taxon>Aotidae</taxon>
        <taxon>Aotus</taxon>
    </lineage>
</organism>
<keyword evidence="9" id="KW-1185">Reference proteome</keyword>
<dbReference type="Ensembl" id="ENSANAT00000014976.1">
    <property type="protein sequence ID" value="ENSANAP00000001632.1"/>
    <property type="gene ID" value="ENSANAG00000014372.1"/>
</dbReference>
<evidence type="ECO:0000313" key="9">
    <source>
        <dbReference type="Proteomes" id="UP000233020"/>
    </source>
</evidence>
<accession>A0A2K5BYW2</accession>
<reference evidence="8" key="2">
    <citation type="submission" date="2025-09" db="UniProtKB">
        <authorList>
            <consortium name="Ensembl"/>
        </authorList>
    </citation>
    <scope>IDENTIFICATION</scope>
</reference>